<evidence type="ECO:0000313" key="1">
    <source>
        <dbReference type="EMBL" id="GFO36415.1"/>
    </source>
</evidence>
<sequence>MCDRFGFDLIFVCIASLQQSDLRLSGPPPGQGASGGARTRNRWVTIYLKKEFFVHWTTSSLEATDAMGSEIALKHEEITFCAFESRNQSTTAGGSNMPESPTR</sequence>
<protein>
    <submittedName>
        <fullName evidence="1">Uncharacterized protein</fullName>
    </submittedName>
</protein>
<dbReference type="AlphaFoldDB" id="A0AAV4CX01"/>
<name>A0AAV4CX01_9GAST</name>
<proteinExistence type="predicted"/>
<dbReference type="EMBL" id="BLXT01007055">
    <property type="protein sequence ID" value="GFO36415.1"/>
    <property type="molecule type" value="Genomic_DNA"/>
</dbReference>
<comment type="caution">
    <text evidence="1">The sequence shown here is derived from an EMBL/GenBank/DDBJ whole genome shotgun (WGS) entry which is preliminary data.</text>
</comment>
<dbReference type="Proteomes" id="UP000735302">
    <property type="component" value="Unassembled WGS sequence"/>
</dbReference>
<accession>A0AAV4CX01</accession>
<organism evidence="1 2">
    <name type="scientific">Plakobranchus ocellatus</name>
    <dbReference type="NCBI Taxonomy" id="259542"/>
    <lineage>
        <taxon>Eukaryota</taxon>
        <taxon>Metazoa</taxon>
        <taxon>Spiralia</taxon>
        <taxon>Lophotrochozoa</taxon>
        <taxon>Mollusca</taxon>
        <taxon>Gastropoda</taxon>
        <taxon>Heterobranchia</taxon>
        <taxon>Euthyneura</taxon>
        <taxon>Panpulmonata</taxon>
        <taxon>Sacoglossa</taxon>
        <taxon>Placobranchoidea</taxon>
        <taxon>Plakobranchidae</taxon>
        <taxon>Plakobranchus</taxon>
    </lineage>
</organism>
<evidence type="ECO:0000313" key="2">
    <source>
        <dbReference type="Proteomes" id="UP000735302"/>
    </source>
</evidence>
<gene>
    <name evidence="1" type="ORF">PoB_006292000</name>
</gene>
<keyword evidence="2" id="KW-1185">Reference proteome</keyword>
<reference evidence="1 2" key="1">
    <citation type="journal article" date="2021" name="Elife">
        <title>Chloroplast acquisition without the gene transfer in kleptoplastic sea slugs, Plakobranchus ocellatus.</title>
        <authorList>
            <person name="Maeda T."/>
            <person name="Takahashi S."/>
            <person name="Yoshida T."/>
            <person name="Shimamura S."/>
            <person name="Takaki Y."/>
            <person name="Nagai Y."/>
            <person name="Toyoda A."/>
            <person name="Suzuki Y."/>
            <person name="Arimoto A."/>
            <person name="Ishii H."/>
            <person name="Satoh N."/>
            <person name="Nishiyama T."/>
            <person name="Hasebe M."/>
            <person name="Maruyama T."/>
            <person name="Minagawa J."/>
            <person name="Obokata J."/>
            <person name="Shigenobu S."/>
        </authorList>
    </citation>
    <scope>NUCLEOTIDE SEQUENCE [LARGE SCALE GENOMIC DNA]</scope>
</reference>